<dbReference type="Proteomes" id="UP001211907">
    <property type="component" value="Unassembled WGS sequence"/>
</dbReference>
<evidence type="ECO:0000313" key="2">
    <source>
        <dbReference type="EMBL" id="KAJ3078574.1"/>
    </source>
</evidence>
<comment type="caution">
    <text evidence="2">The sequence shown here is derived from an EMBL/GenBank/DDBJ whole genome shotgun (WGS) entry which is preliminary data.</text>
</comment>
<evidence type="ECO:0000256" key="1">
    <source>
        <dbReference type="SAM" id="MobiDB-lite"/>
    </source>
</evidence>
<reference evidence="2" key="1">
    <citation type="submission" date="2020-05" db="EMBL/GenBank/DDBJ databases">
        <title>Phylogenomic resolution of chytrid fungi.</title>
        <authorList>
            <person name="Stajich J.E."/>
            <person name="Amses K."/>
            <person name="Simmons R."/>
            <person name="Seto K."/>
            <person name="Myers J."/>
            <person name="Bonds A."/>
            <person name="Quandt C.A."/>
            <person name="Barry K."/>
            <person name="Liu P."/>
            <person name="Grigoriev I."/>
            <person name="Longcore J.E."/>
            <person name="James T.Y."/>
        </authorList>
    </citation>
    <scope>NUCLEOTIDE SEQUENCE</scope>
    <source>
        <strain evidence="2">JEL0513</strain>
    </source>
</reference>
<protein>
    <submittedName>
        <fullName evidence="2">Uncharacterized protein</fullName>
    </submittedName>
</protein>
<evidence type="ECO:0000313" key="3">
    <source>
        <dbReference type="Proteomes" id="UP001211907"/>
    </source>
</evidence>
<sequence>MEDAIPIVEKRLFGRRTDNDSSSRPSAISPQSTISNTVPNVLDTEPEPDPLLSDSAMVAIFVSSATSESEMQRQETLLDSFDGIPLKSTVQKSLLMESY</sequence>
<feature type="non-terminal residue" evidence="2">
    <location>
        <position position="99"/>
    </location>
</feature>
<feature type="compositionally biased region" description="Basic and acidic residues" evidence="1">
    <location>
        <begin position="8"/>
        <end position="21"/>
    </location>
</feature>
<accession>A0AAD5SMN7</accession>
<gene>
    <name evidence="2" type="ORF">HK100_010672</name>
</gene>
<feature type="region of interest" description="Disordered" evidence="1">
    <location>
        <begin position="1"/>
        <end position="48"/>
    </location>
</feature>
<name>A0AAD5SMN7_9FUNG</name>
<feature type="compositionally biased region" description="Low complexity" evidence="1">
    <location>
        <begin position="22"/>
        <end position="32"/>
    </location>
</feature>
<dbReference type="EMBL" id="JADGJH010005981">
    <property type="protein sequence ID" value="KAJ3078574.1"/>
    <property type="molecule type" value="Genomic_DNA"/>
</dbReference>
<organism evidence="2 3">
    <name type="scientific">Physocladia obscura</name>
    <dbReference type="NCBI Taxonomy" id="109957"/>
    <lineage>
        <taxon>Eukaryota</taxon>
        <taxon>Fungi</taxon>
        <taxon>Fungi incertae sedis</taxon>
        <taxon>Chytridiomycota</taxon>
        <taxon>Chytridiomycota incertae sedis</taxon>
        <taxon>Chytridiomycetes</taxon>
        <taxon>Chytridiales</taxon>
        <taxon>Chytriomycetaceae</taxon>
        <taxon>Physocladia</taxon>
    </lineage>
</organism>
<keyword evidence="3" id="KW-1185">Reference proteome</keyword>
<proteinExistence type="predicted"/>
<dbReference type="AlphaFoldDB" id="A0AAD5SMN7"/>